<name>A0ABS0QAQ5_9BACT</name>
<feature type="transmembrane region" description="Helical" evidence="1">
    <location>
        <begin position="99"/>
        <end position="117"/>
    </location>
</feature>
<evidence type="ECO:0000313" key="3">
    <source>
        <dbReference type="Proteomes" id="UP000625631"/>
    </source>
</evidence>
<dbReference type="EMBL" id="JAEDAE010000007">
    <property type="protein sequence ID" value="MBH8559527.1"/>
    <property type="molecule type" value="Genomic_DNA"/>
</dbReference>
<accession>A0ABS0QAQ5</accession>
<keyword evidence="3" id="KW-1185">Reference proteome</keyword>
<reference evidence="2 3" key="1">
    <citation type="submission" date="2020-12" db="EMBL/GenBank/DDBJ databases">
        <title>Hymenobacter sp.</title>
        <authorList>
            <person name="Kim M.K."/>
        </authorList>
    </citation>
    <scope>NUCLEOTIDE SEQUENCE [LARGE SCALE GENOMIC DNA]</scope>
    <source>
        <strain evidence="2 3">BT442</strain>
    </source>
</reference>
<keyword evidence="1" id="KW-1133">Transmembrane helix</keyword>
<gene>
    <name evidence="2" type="ORF">I7X13_15815</name>
</gene>
<comment type="caution">
    <text evidence="2">The sequence shown here is derived from an EMBL/GenBank/DDBJ whole genome shotgun (WGS) entry which is preliminary data.</text>
</comment>
<sequence length="118" mass="13169">MCPSCFSSGFAGFPSYWEFEAFEAELHQKLVHRQLLPLPRILTQGLAVMAPEQLYQCPNCGETWALSSPDNAWRGYFLPLAVANAYNSKLIVKDRIKRLAGVAVAIGAGSFIHWQILK</sequence>
<organism evidence="2 3">
    <name type="scientific">Hymenobacter negativus</name>
    <dbReference type="NCBI Taxonomy" id="2795026"/>
    <lineage>
        <taxon>Bacteria</taxon>
        <taxon>Pseudomonadati</taxon>
        <taxon>Bacteroidota</taxon>
        <taxon>Cytophagia</taxon>
        <taxon>Cytophagales</taxon>
        <taxon>Hymenobacteraceae</taxon>
        <taxon>Hymenobacter</taxon>
    </lineage>
</organism>
<evidence type="ECO:0000256" key="1">
    <source>
        <dbReference type="SAM" id="Phobius"/>
    </source>
</evidence>
<protein>
    <submittedName>
        <fullName evidence="2">Uncharacterized protein</fullName>
    </submittedName>
</protein>
<keyword evidence="1" id="KW-0472">Membrane</keyword>
<keyword evidence="1" id="KW-0812">Transmembrane</keyword>
<dbReference type="RefSeq" id="WP_198076213.1">
    <property type="nucleotide sequence ID" value="NZ_JAEDAE010000007.1"/>
</dbReference>
<proteinExistence type="predicted"/>
<evidence type="ECO:0000313" key="2">
    <source>
        <dbReference type="EMBL" id="MBH8559527.1"/>
    </source>
</evidence>
<dbReference type="Proteomes" id="UP000625631">
    <property type="component" value="Unassembled WGS sequence"/>
</dbReference>